<gene>
    <name evidence="1" type="ORF">Scep_009153</name>
</gene>
<dbReference type="AlphaFoldDB" id="A0AAP0JV12"/>
<dbReference type="Proteomes" id="UP001419268">
    <property type="component" value="Unassembled WGS sequence"/>
</dbReference>
<name>A0AAP0JV12_9MAGN</name>
<evidence type="ECO:0000313" key="1">
    <source>
        <dbReference type="EMBL" id="KAK9139472.1"/>
    </source>
</evidence>
<dbReference type="EMBL" id="JBBNAG010000004">
    <property type="protein sequence ID" value="KAK9139472.1"/>
    <property type="molecule type" value="Genomic_DNA"/>
</dbReference>
<protein>
    <submittedName>
        <fullName evidence="1">Uncharacterized protein</fullName>
    </submittedName>
</protein>
<evidence type="ECO:0000313" key="2">
    <source>
        <dbReference type="Proteomes" id="UP001419268"/>
    </source>
</evidence>
<dbReference type="PANTHER" id="PTHR35726:SF4">
    <property type="entry name" value="GLUTAMIC ACID-RICH PROTEIN-LIKE"/>
    <property type="match status" value="1"/>
</dbReference>
<proteinExistence type="predicted"/>
<comment type="caution">
    <text evidence="1">The sequence shown here is derived from an EMBL/GenBank/DDBJ whole genome shotgun (WGS) entry which is preliminary data.</text>
</comment>
<accession>A0AAP0JV12</accession>
<dbReference type="PANTHER" id="PTHR35726">
    <property type="entry name" value="GLUTAMIC ACID-RICH PROTEIN-LIKE"/>
    <property type="match status" value="1"/>
</dbReference>
<sequence length="158" mass="17295">MAYWMIHDFSTSLFLFEASGDSEAVIVSGSDPNAESEDLDDHDDAESCSWDNSFIAGADENLDDIEWVGVAGTDCNESVEGGGPGGDYRDWVFDQMSGGSNGSDSPSSSVCLIEGVVDQDLKKRNDRAVLIDRMDNGEEEDDDQKRLFWETCLEVGYP</sequence>
<reference evidence="1 2" key="1">
    <citation type="submission" date="2024-01" db="EMBL/GenBank/DDBJ databases">
        <title>Genome assemblies of Stephania.</title>
        <authorList>
            <person name="Yang L."/>
        </authorList>
    </citation>
    <scope>NUCLEOTIDE SEQUENCE [LARGE SCALE GENOMIC DNA]</scope>
    <source>
        <strain evidence="1">JXDWG</strain>
        <tissue evidence="1">Leaf</tissue>
    </source>
</reference>
<organism evidence="1 2">
    <name type="scientific">Stephania cephalantha</name>
    <dbReference type="NCBI Taxonomy" id="152367"/>
    <lineage>
        <taxon>Eukaryota</taxon>
        <taxon>Viridiplantae</taxon>
        <taxon>Streptophyta</taxon>
        <taxon>Embryophyta</taxon>
        <taxon>Tracheophyta</taxon>
        <taxon>Spermatophyta</taxon>
        <taxon>Magnoliopsida</taxon>
        <taxon>Ranunculales</taxon>
        <taxon>Menispermaceae</taxon>
        <taxon>Menispermoideae</taxon>
        <taxon>Cissampelideae</taxon>
        <taxon>Stephania</taxon>
    </lineage>
</organism>
<keyword evidence="2" id="KW-1185">Reference proteome</keyword>